<evidence type="ECO:0000313" key="2">
    <source>
        <dbReference type="EMBL" id="MBO1864266.1"/>
    </source>
</evidence>
<evidence type="ECO:0000256" key="1">
    <source>
        <dbReference type="SAM" id="MobiDB-lite"/>
    </source>
</evidence>
<dbReference type="EMBL" id="CP088280">
    <property type="protein sequence ID" value="UGX98739.1"/>
    <property type="molecule type" value="Genomic_DNA"/>
</dbReference>
<proteinExistence type="predicted"/>
<feature type="compositionally biased region" description="Basic and acidic residues" evidence="1">
    <location>
        <begin position="95"/>
        <end position="116"/>
    </location>
</feature>
<dbReference type="Proteomes" id="UP000664702">
    <property type="component" value="Chromosome"/>
</dbReference>
<protein>
    <submittedName>
        <fullName evidence="3">Uncharacterized protein</fullName>
    </submittedName>
</protein>
<evidence type="ECO:0000313" key="3">
    <source>
        <dbReference type="EMBL" id="NYY94414.1"/>
    </source>
</evidence>
<evidence type="ECO:0000313" key="5">
    <source>
        <dbReference type="EMBL" id="UGX98739.1"/>
    </source>
</evidence>
<dbReference type="RefSeq" id="WP_157790361.1">
    <property type="nucleotide sequence ID" value="NZ_CP086136.1"/>
</dbReference>
<feature type="region of interest" description="Disordered" evidence="1">
    <location>
        <begin position="81"/>
        <end position="140"/>
    </location>
</feature>
<name>A0A7Z0TUN9_9BRAD</name>
<dbReference type="Proteomes" id="UP000564836">
    <property type="component" value="Chromosome"/>
</dbReference>
<reference evidence="3" key="2">
    <citation type="submission" date="2020-06" db="EMBL/GenBank/DDBJ databases">
        <title>Whole Genome Sequence of Bradyrhizobium sp. Strain 323S2.</title>
        <authorList>
            <person name="Bromfield E.S.P."/>
        </authorList>
    </citation>
    <scope>NUCLEOTIDE SEQUENCE [LARGE SCALE GENOMIC DNA]</scope>
    <source>
        <strain evidence="3">323S2</strain>
    </source>
</reference>
<feature type="compositionally biased region" description="Basic residues" evidence="1">
    <location>
        <begin position="117"/>
        <end position="134"/>
    </location>
</feature>
<dbReference type="AlphaFoldDB" id="A0A7Z0TUN9"/>
<organism evidence="3">
    <name type="scientific">Bradyrhizobium barranii subsp. barranii</name>
    <dbReference type="NCBI Taxonomy" id="2823807"/>
    <lineage>
        <taxon>Bacteria</taxon>
        <taxon>Pseudomonadati</taxon>
        <taxon>Pseudomonadota</taxon>
        <taxon>Alphaproteobacteria</taxon>
        <taxon>Hyphomicrobiales</taxon>
        <taxon>Nitrobacteraceae</taxon>
        <taxon>Bradyrhizobium</taxon>
        <taxon>Bradyrhizobium barranii</taxon>
    </lineage>
</organism>
<reference evidence="2" key="3">
    <citation type="submission" date="2021-03" db="EMBL/GenBank/DDBJ databases">
        <title>Whole Genome Sequence of Bradyrhizobium sp. Strain 144S4.</title>
        <authorList>
            <person name="Bromfield E.S.P."/>
            <person name="Cloutier S."/>
        </authorList>
    </citation>
    <scope>NUCLEOTIDE SEQUENCE [LARGE SCALE GENOMIC DNA]</scope>
    <source>
        <strain evidence="2">144S4</strain>
    </source>
</reference>
<evidence type="ECO:0000313" key="4">
    <source>
        <dbReference type="EMBL" id="UEM17026.1"/>
    </source>
</evidence>
<evidence type="ECO:0000313" key="6">
    <source>
        <dbReference type="Proteomes" id="UP000564836"/>
    </source>
</evidence>
<reference evidence="5 6" key="1">
    <citation type="journal article" date="2017" name="Syst. Appl. Microbiol.">
        <title>Soybeans inoculated with root zone soils of Canadian native legumes harbour diverse and novel Bradyrhizobium spp. that possess agricultural potential.</title>
        <authorList>
            <person name="Bromfield E.S.P."/>
            <person name="Cloutier S."/>
            <person name="Tambong J.T."/>
            <person name="Tran Thi T.V."/>
        </authorList>
    </citation>
    <scope>NUCLEOTIDE SEQUENCE [LARGE SCALE GENOMIC DNA]</scope>
    <source>
        <strain evidence="5 6">323S2</strain>
    </source>
</reference>
<dbReference type="KEGG" id="bban:J4G43_024050"/>
<gene>
    <name evidence="5" type="ORF">G6321_00027940</name>
    <name evidence="3" type="ORF">G6321_40295</name>
    <name evidence="4" type="ORF">J4G43_024050</name>
    <name evidence="2" type="ORF">J4G43_26075</name>
</gene>
<evidence type="ECO:0000313" key="7">
    <source>
        <dbReference type="Proteomes" id="UP000664702"/>
    </source>
</evidence>
<accession>A0A7Z0TUN9</accession>
<dbReference type="EMBL" id="JACBFH010000001">
    <property type="protein sequence ID" value="NYY94414.1"/>
    <property type="molecule type" value="Genomic_DNA"/>
</dbReference>
<dbReference type="EMBL" id="CP086136">
    <property type="protein sequence ID" value="UEM17026.1"/>
    <property type="molecule type" value="Genomic_DNA"/>
</dbReference>
<sequence length="140" mass="16187">MGRPRKERLINYAPRGMRAPTAARYLDMSESSFLRLVSEGRFPSGIKIDGMVVWDRYDLDIAFENIKTRKRNTFAVALGLEPDDGPLPSVVELQEQAKRQRQAQRDRDEAARELKREIKRHREERRKPVGKKRGAPGTVK</sequence>
<reference evidence="6 7" key="4">
    <citation type="journal article" date="2022" name="Int. J. Syst. Evol. Microbiol.">
        <title>Strains of Bradyrhizobium barranii sp. nov. associated with legumes native to Canada are symbionts of soybeans and belong to different subspecies (subsp. barranii subsp. nov. and subsp. apii subsp. nov.) and symbiovars (sv. glycinearum and sv. septentrionale).</title>
        <authorList>
            <person name="Bromfield E.S.P."/>
            <person name="Cloutier S."/>
            <person name="Wasai-Hara S."/>
            <person name="Minamisawa K."/>
        </authorList>
    </citation>
    <scope>NUCLEOTIDE SEQUENCE [LARGE SCALE GENOMIC DNA]</scope>
    <source>
        <strain evidence="5 7">144S4</strain>
        <strain evidence="6">323S2</strain>
    </source>
</reference>
<dbReference type="EMBL" id="JAGEMI010000001">
    <property type="protein sequence ID" value="MBO1864266.1"/>
    <property type="molecule type" value="Genomic_DNA"/>
</dbReference>